<gene>
    <name evidence="1" type="ORF">N44_04187</name>
</gene>
<evidence type="ECO:0000313" key="1">
    <source>
        <dbReference type="EMBL" id="GAL95332.1"/>
    </source>
</evidence>
<dbReference type="AlphaFoldDB" id="A0A0A1VZT7"/>
<accession>A0A0A1VZT7</accession>
<reference evidence="2" key="1">
    <citation type="journal article" date="2015" name="Genome">
        <title>Whole Genome Sequence of the Non-Microcystin-Producing Microcystis aeruginosa Strain NIES-44.</title>
        <authorList>
            <person name="Okano K."/>
            <person name="Miyata N."/>
            <person name="Ozaki Y."/>
        </authorList>
    </citation>
    <scope>NUCLEOTIDE SEQUENCE [LARGE SCALE GENOMIC DNA]</scope>
    <source>
        <strain evidence="2">NIES-44</strain>
    </source>
</reference>
<sequence>MVSLPMNYPTVEKDSCYISYPSKIGQRYGLGGGDFSVISKQ</sequence>
<protein>
    <submittedName>
        <fullName evidence="1">Uncharacterized protein</fullName>
    </submittedName>
</protein>
<proteinExistence type="predicted"/>
<organism evidence="1 2">
    <name type="scientific">Microcystis aeruginosa NIES-44</name>
    <dbReference type="NCBI Taxonomy" id="449439"/>
    <lineage>
        <taxon>Bacteria</taxon>
        <taxon>Bacillati</taxon>
        <taxon>Cyanobacteriota</taxon>
        <taxon>Cyanophyceae</taxon>
        <taxon>Oscillatoriophycideae</taxon>
        <taxon>Chroococcales</taxon>
        <taxon>Microcystaceae</taxon>
        <taxon>Microcystis</taxon>
    </lineage>
</organism>
<evidence type="ECO:0000313" key="2">
    <source>
        <dbReference type="Proteomes" id="UP000030321"/>
    </source>
</evidence>
<name>A0A0A1VZT7_MICAE</name>
<dbReference type="EMBL" id="BBPA01000070">
    <property type="protein sequence ID" value="GAL95332.1"/>
    <property type="molecule type" value="Genomic_DNA"/>
</dbReference>
<comment type="caution">
    <text evidence="1">The sequence shown here is derived from an EMBL/GenBank/DDBJ whole genome shotgun (WGS) entry which is preliminary data.</text>
</comment>
<dbReference type="Proteomes" id="UP000030321">
    <property type="component" value="Unassembled WGS sequence"/>
</dbReference>